<dbReference type="RefSeq" id="WP_345217684.1">
    <property type="nucleotide sequence ID" value="NZ_BAABGN010000013.1"/>
</dbReference>
<evidence type="ECO:0000256" key="1">
    <source>
        <dbReference type="SAM" id="MobiDB-lite"/>
    </source>
</evidence>
<protein>
    <submittedName>
        <fullName evidence="2">Uncharacterized protein</fullName>
    </submittedName>
</protein>
<feature type="region of interest" description="Disordered" evidence="1">
    <location>
        <begin position="50"/>
        <end position="78"/>
    </location>
</feature>
<dbReference type="InterPro" id="IPR046080">
    <property type="entry name" value="DUF6098"/>
</dbReference>
<name>A0ABP8LL75_9MICO</name>
<evidence type="ECO:0000313" key="2">
    <source>
        <dbReference type="EMBL" id="GAA4430416.1"/>
    </source>
</evidence>
<dbReference type="Proteomes" id="UP001500622">
    <property type="component" value="Unassembled WGS sequence"/>
</dbReference>
<comment type="caution">
    <text evidence="2">The sequence shown here is derived from an EMBL/GenBank/DDBJ whole genome shotgun (WGS) entry which is preliminary data.</text>
</comment>
<reference evidence="3" key="1">
    <citation type="journal article" date="2019" name="Int. J. Syst. Evol. Microbiol.">
        <title>The Global Catalogue of Microorganisms (GCM) 10K type strain sequencing project: providing services to taxonomists for standard genome sequencing and annotation.</title>
        <authorList>
            <consortium name="The Broad Institute Genomics Platform"/>
            <consortium name="The Broad Institute Genome Sequencing Center for Infectious Disease"/>
            <person name="Wu L."/>
            <person name="Ma J."/>
        </authorList>
    </citation>
    <scope>NUCLEOTIDE SEQUENCE [LARGE SCALE GENOMIC DNA]</scope>
    <source>
        <strain evidence="3">JCM 17810</strain>
    </source>
</reference>
<proteinExistence type="predicted"/>
<sequence length="155" mass="17156">MGGDDTAEATAQEAREVAGQHELPLLEDIGQVVDLQRKVGQLYVRYSKGPDADVPEESVDKESGCRLPGLSANPITPEPWWDRPSEQWVARQLCQYDHLSRRRGTVGWLLTGKMVGRGPDCEPLLSDVAALAVISPKCQDQAKDVYEKAFEPGRR</sequence>
<organism evidence="2 3">
    <name type="scientific">Georgenia halophila</name>
    <dbReference type="NCBI Taxonomy" id="620889"/>
    <lineage>
        <taxon>Bacteria</taxon>
        <taxon>Bacillati</taxon>
        <taxon>Actinomycetota</taxon>
        <taxon>Actinomycetes</taxon>
        <taxon>Micrococcales</taxon>
        <taxon>Bogoriellaceae</taxon>
        <taxon>Georgenia</taxon>
    </lineage>
</organism>
<evidence type="ECO:0000313" key="3">
    <source>
        <dbReference type="Proteomes" id="UP001500622"/>
    </source>
</evidence>
<accession>A0ABP8LL75</accession>
<keyword evidence="3" id="KW-1185">Reference proteome</keyword>
<dbReference type="Pfam" id="PF19593">
    <property type="entry name" value="DUF6098"/>
    <property type="match status" value="1"/>
</dbReference>
<dbReference type="EMBL" id="BAABGN010000013">
    <property type="protein sequence ID" value="GAA4430416.1"/>
    <property type="molecule type" value="Genomic_DNA"/>
</dbReference>
<gene>
    <name evidence="2" type="ORF">GCM10023169_33830</name>
</gene>